<gene>
    <name evidence="1" type="ORF">EZS27_003690</name>
</gene>
<name>A0A5J4SUL8_9ZZZZ</name>
<protein>
    <submittedName>
        <fullName evidence="1">Uncharacterized protein</fullName>
    </submittedName>
</protein>
<evidence type="ECO:0000313" key="1">
    <source>
        <dbReference type="EMBL" id="KAA6348890.1"/>
    </source>
</evidence>
<proteinExistence type="predicted"/>
<accession>A0A5J4SUL8</accession>
<sequence>MTPIHLSDYTIEIVTRSMNRKLYSLSQSTIQLPFKHVRLKNTTADGYLYQILKRKVDYVINIDEDAFVLDNNRLLELLKYCIANDMDICGFPDGGVLPIRQRNPLVMNPFFNIIHVKKIQASLSKKEIWKYKEHKAKYEQKTPIHLLRTAYTYEFYEPFEPLFVWISQTFKVLYLDAEEHPDGFSSILKDQNQQPFLIHTWHSRSYETDALHTKRINQVIEECNSEALTIYQQTHHLKKEWWLQKIDHLIWFYGWKKYHVIADFIRKYFYP</sequence>
<dbReference type="AlphaFoldDB" id="A0A5J4SUL8"/>
<reference evidence="1" key="1">
    <citation type="submission" date="2019-03" db="EMBL/GenBank/DDBJ databases">
        <title>Single cell metagenomics reveals metabolic interactions within the superorganism composed of flagellate Streblomastix strix and complex community of Bacteroidetes bacteria on its surface.</title>
        <authorList>
            <person name="Treitli S.C."/>
            <person name="Kolisko M."/>
            <person name="Husnik F."/>
            <person name="Keeling P."/>
            <person name="Hampl V."/>
        </authorList>
    </citation>
    <scope>NUCLEOTIDE SEQUENCE</scope>
    <source>
        <strain evidence="1">STM</strain>
    </source>
</reference>
<organism evidence="1">
    <name type="scientific">termite gut metagenome</name>
    <dbReference type="NCBI Taxonomy" id="433724"/>
    <lineage>
        <taxon>unclassified sequences</taxon>
        <taxon>metagenomes</taxon>
        <taxon>organismal metagenomes</taxon>
    </lineage>
</organism>
<comment type="caution">
    <text evidence="1">The sequence shown here is derived from an EMBL/GenBank/DDBJ whole genome shotgun (WGS) entry which is preliminary data.</text>
</comment>
<dbReference type="EMBL" id="SNRY01000058">
    <property type="protein sequence ID" value="KAA6348890.1"/>
    <property type="molecule type" value="Genomic_DNA"/>
</dbReference>